<evidence type="ECO:0000256" key="1">
    <source>
        <dbReference type="ARBA" id="ARBA00004442"/>
    </source>
</evidence>
<keyword evidence="9" id="KW-1185">Reference proteome</keyword>
<evidence type="ECO:0008006" key="10">
    <source>
        <dbReference type="Google" id="ProtNLM"/>
    </source>
</evidence>
<dbReference type="RefSeq" id="WP_062800336.1">
    <property type="nucleotide sequence ID" value="NZ_CP014844.1"/>
</dbReference>
<dbReference type="EMBL" id="CP014844">
    <property type="protein sequence ID" value="AMR78856.1"/>
    <property type="molecule type" value="Genomic_DNA"/>
</dbReference>
<feature type="signal peptide" evidence="7">
    <location>
        <begin position="1"/>
        <end position="21"/>
    </location>
</feature>
<gene>
    <name evidence="8" type="ORF">A2G96_14515</name>
</gene>
<evidence type="ECO:0000313" key="9">
    <source>
        <dbReference type="Proteomes" id="UP000075238"/>
    </source>
</evidence>
<sequence length="413" mass="45561">MKSWIMMTLGWALVLPLQVVAQPATPSDLPPADLARAAIEQEPSVVKARYALEAAGHAGRKIAVSPYEWSVGIDGQRRRYETGGYSNEWTARVERPIRIGGKAELDQGLGDATERIARAELTQARHEATRALSDLWIDWLATIQARELAKEQLGFAESSASAVAGRRKAGDASLLDLNAAQADAAEARRQFDAAQAQEAKAILRLRSRFPSLVMEPQSLSEPVELELDELQWRQRVLAESDTLRITQESLKRAELTANRARADRIPDPTVGIYTASEARRSERIVGISVSIPLGGTYRSETMREALKQVDVARAELERQQKEIDLATAETINDARSALRRWKLAEQSAQMARENATLGQRGYGLGEGDLQALLLLRRQSVDAAGASLAARVEAVKARYRLLIDAHMIWGLDDK</sequence>
<protein>
    <recommendedName>
        <fullName evidence="10">Transporter</fullName>
    </recommendedName>
</protein>
<dbReference type="Gene3D" id="1.20.1600.10">
    <property type="entry name" value="Outer membrane efflux proteins (OEP)"/>
    <property type="match status" value="1"/>
</dbReference>
<keyword evidence="7" id="KW-0732">Signal</keyword>
<dbReference type="InterPro" id="IPR051906">
    <property type="entry name" value="TolC-like"/>
</dbReference>
<dbReference type="OrthoDB" id="7616984at2"/>
<keyword evidence="2" id="KW-1134">Transmembrane beta strand</keyword>
<keyword evidence="5" id="KW-0998">Cell outer membrane</keyword>
<dbReference type="AlphaFoldDB" id="A0A142JL94"/>
<organism evidence="8 9">
    <name type="scientific">Cupriavidus nantongensis</name>
    <dbReference type="NCBI Taxonomy" id="1796606"/>
    <lineage>
        <taxon>Bacteria</taxon>
        <taxon>Pseudomonadati</taxon>
        <taxon>Pseudomonadota</taxon>
        <taxon>Betaproteobacteria</taxon>
        <taxon>Burkholderiales</taxon>
        <taxon>Burkholderiaceae</taxon>
        <taxon>Cupriavidus</taxon>
    </lineage>
</organism>
<dbReference type="KEGG" id="cnan:A2G96_14515"/>
<name>A0A142JL94_9BURK</name>
<evidence type="ECO:0000256" key="2">
    <source>
        <dbReference type="ARBA" id="ARBA00022452"/>
    </source>
</evidence>
<dbReference type="SUPFAM" id="SSF56954">
    <property type="entry name" value="Outer membrane efflux proteins (OEP)"/>
    <property type="match status" value="1"/>
</dbReference>
<dbReference type="GO" id="GO:1990281">
    <property type="term" value="C:efflux pump complex"/>
    <property type="evidence" value="ECO:0007669"/>
    <property type="project" value="TreeGrafter"/>
</dbReference>
<keyword evidence="4" id="KW-0472">Membrane</keyword>
<evidence type="ECO:0000256" key="6">
    <source>
        <dbReference type="SAM" id="Coils"/>
    </source>
</evidence>
<comment type="subcellular location">
    <subcellularLocation>
        <location evidence="1">Cell outer membrane</location>
    </subcellularLocation>
</comment>
<dbReference type="GO" id="GO:0015562">
    <property type="term" value="F:efflux transmembrane transporter activity"/>
    <property type="evidence" value="ECO:0007669"/>
    <property type="project" value="InterPro"/>
</dbReference>
<evidence type="ECO:0000256" key="7">
    <source>
        <dbReference type="SAM" id="SignalP"/>
    </source>
</evidence>
<feature type="chain" id="PRO_5007498484" description="Transporter" evidence="7">
    <location>
        <begin position="22"/>
        <end position="413"/>
    </location>
</feature>
<evidence type="ECO:0000313" key="8">
    <source>
        <dbReference type="EMBL" id="AMR78856.1"/>
    </source>
</evidence>
<evidence type="ECO:0000256" key="3">
    <source>
        <dbReference type="ARBA" id="ARBA00022692"/>
    </source>
</evidence>
<dbReference type="PANTHER" id="PTHR30026:SF20">
    <property type="entry name" value="OUTER MEMBRANE PROTEIN TOLC"/>
    <property type="match status" value="1"/>
</dbReference>
<dbReference type="GO" id="GO:0015288">
    <property type="term" value="F:porin activity"/>
    <property type="evidence" value="ECO:0007669"/>
    <property type="project" value="TreeGrafter"/>
</dbReference>
<dbReference type="GO" id="GO:0009279">
    <property type="term" value="C:cell outer membrane"/>
    <property type="evidence" value="ECO:0007669"/>
    <property type="project" value="UniProtKB-SubCell"/>
</dbReference>
<reference evidence="8 9" key="1">
    <citation type="submission" date="2016-03" db="EMBL/GenBank/DDBJ databases">
        <title>Complete genome sequence of a novel chlorpyrifos degrading bacterium, Cupriavidus nantongensis sp. X1.</title>
        <authorList>
            <person name="Fang L."/>
        </authorList>
    </citation>
    <scope>NUCLEOTIDE SEQUENCE [LARGE SCALE GENOMIC DNA]</scope>
    <source>
        <strain evidence="8 9">X1</strain>
    </source>
</reference>
<dbReference type="PANTHER" id="PTHR30026">
    <property type="entry name" value="OUTER MEMBRANE PROTEIN TOLC"/>
    <property type="match status" value="1"/>
</dbReference>
<feature type="coiled-coil region" evidence="6">
    <location>
        <begin position="299"/>
        <end position="331"/>
    </location>
</feature>
<keyword evidence="3" id="KW-0812">Transmembrane</keyword>
<proteinExistence type="predicted"/>
<keyword evidence="6" id="KW-0175">Coiled coil</keyword>
<accession>A0A142JL94</accession>
<evidence type="ECO:0000256" key="5">
    <source>
        <dbReference type="ARBA" id="ARBA00023237"/>
    </source>
</evidence>
<evidence type="ECO:0000256" key="4">
    <source>
        <dbReference type="ARBA" id="ARBA00023136"/>
    </source>
</evidence>
<dbReference type="STRING" id="1796606.A2G96_14515"/>
<dbReference type="Proteomes" id="UP000075238">
    <property type="component" value="Chromosome 1"/>
</dbReference>